<evidence type="ECO:0000313" key="3">
    <source>
        <dbReference type="Proteomes" id="UP000441585"/>
    </source>
</evidence>
<evidence type="ECO:0000313" key="2">
    <source>
        <dbReference type="EMBL" id="MRX54295.1"/>
    </source>
</evidence>
<dbReference type="CDD" id="cd00229">
    <property type="entry name" value="SGNH_hydrolase"/>
    <property type="match status" value="1"/>
</dbReference>
<dbReference type="InterPro" id="IPR036514">
    <property type="entry name" value="SGNH_hydro_sf"/>
</dbReference>
<dbReference type="GO" id="GO:0016787">
    <property type="term" value="F:hydrolase activity"/>
    <property type="evidence" value="ECO:0007669"/>
    <property type="project" value="UniProtKB-KW"/>
</dbReference>
<protein>
    <submittedName>
        <fullName evidence="2">SGNH/GDSL hydrolase family protein</fullName>
    </submittedName>
</protein>
<name>A0A6I2M7Q3_9BACI</name>
<dbReference type="Gene3D" id="3.40.50.1110">
    <property type="entry name" value="SGNH hydrolase"/>
    <property type="match status" value="1"/>
</dbReference>
<reference evidence="2 3" key="1">
    <citation type="submission" date="2019-11" db="EMBL/GenBank/DDBJ databases">
        <title>Bacillus idriensis genome.</title>
        <authorList>
            <person name="Konopka E.N."/>
            <person name="Newman J.D."/>
        </authorList>
    </citation>
    <scope>NUCLEOTIDE SEQUENCE [LARGE SCALE GENOMIC DNA]</scope>
    <source>
        <strain evidence="2 3">DSM 19097</strain>
    </source>
</reference>
<evidence type="ECO:0000256" key="1">
    <source>
        <dbReference type="SAM" id="MobiDB-lite"/>
    </source>
</evidence>
<organism evidence="2 3">
    <name type="scientific">Metabacillus idriensis</name>
    <dbReference type="NCBI Taxonomy" id="324768"/>
    <lineage>
        <taxon>Bacteria</taxon>
        <taxon>Bacillati</taxon>
        <taxon>Bacillota</taxon>
        <taxon>Bacilli</taxon>
        <taxon>Bacillales</taxon>
        <taxon>Bacillaceae</taxon>
        <taxon>Metabacillus</taxon>
    </lineage>
</organism>
<feature type="region of interest" description="Disordered" evidence="1">
    <location>
        <begin position="30"/>
        <end position="51"/>
    </location>
</feature>
<dbReference type="SUPFAM" id="SSF52266">
    <property type="entry name" value="SGNH hydrolase"/>
    <property type="match status" value="1"/>
</dbReference>
<comment type="caution">
    <text evidence="2">The sequence shown here is derived from an EMBL/GenBank/DDBJ whole genome shotgun (WGS) entry which is preliminary data.</text>
</comment>
<dbReference type="EMBL" id="WKKF01000002">
    <property type="protein sequence ID" value="MRX54295.1"/>
    <property type="molecule type" value="Genomic_DNA"/>
</dbReference>
<dbReference type="RefSeq" id="WP_154318502.1">
    <property type="nucleotide sequence ID" value="NZ_CAJGAA010000002.1"/>
</dbReference>
<proteinExistence type="predicted"/>
<accession>A0A6I2M7Q3</accession>
<keyword evidence="3" id="KW-1185">Reference proteome</keyword>
<dbReference type="Proteomes" id="UP000441585">
    <property type="component" value="Unassembled WGS sequence"/>
</dbReference>
<keyword evidence="2" id="KW-0378">Hydrolase</keyword>
<gene>
    <name evidence="2" type="ORF">GJU41_09950</name>
</gene>
<sequence>MSKVITMCVIILTVCALVLGNHHWKQKISSAQEKQEDSNTEETAAVKDEQPEWMAKAANLPAPIKEKMKLAKENGKPLKIVAVGSESTSVQSTGWPALLQTYLQEAYGEKMFTLQVLSYPEGTTRTFINEHHGEEVNKLQPDILLFEPFSLNDNGNVGLENTLKNVDEIIAGFKEKNPQAVILVQPSHPIFNATFYPKEVDALKVFVEGKEVTYLNHWEAWPDRKDEKIKSLLIEDQAAPNAEGNKIWADYLTKYFVKTAE</sequence>
<dbReference type="AlphaFoldDB" id="A0A6I2M7Q3"/>